<dbReference type="GO" id="GO:0016226">
    <property type="term" value="P:iron-sulfur cluster assembly"/>
    <property type="evidence" value="ECO:0007669"/>
    <property type="project" value="InterPro"/>
</dbReference>
<dbReference type="FunFam" id="3.40.50.300:FF:000709">
    <property type="entry name" value="Iron-sulfur protein NUBPL isoform X1"/>
    <property type="match status" value="1"/>
</dbReference>
<keyword evidence="7" id="KW-0809">Transit peptide</keyword>
<dbReference type="HAMAP" id="MF_02040">
    <property type="entry name" value="Mrp_NBP35"/>
    <property type="match status" value="1"/>
</dbReference>
<keyword evidence="10" id="KW-0496">Mitochondrion</keyword>
<keyword evidence="6" id="KW-0067">ATP-binding</keyword>
<keyword evidence="16" id="KW-1185">Reference proteome</keyword>
<dbReference type="GO" id="GO:0051539">
    <property type="term" value="F:4 iron, 4 sulfur cluster binding"/>
    <property type="evidence" value="ECO:0007669"/>
    <property type="project" value="UniProtKB-KW"/>
</dbReference>
<dbReference type="GO" id="GO:0005759">
    <property type="term" value="C:mitochondrial matrix"/>
    <property type="evidence" value="ECO:0007669"/>
    <property type="project" value="UniProtKB-ARBA"/>
</dbReference>
<proteinExistence type="inferred from homology"/>
<evidence type="ECO:0000256" key="4">
    <source>
        <dbReference type="ARBA" id="ARBA00022723"/>
    </source>
</evidence>
<dbReference type="GO" id="GO:0005524">
    <property type="term" value="F:ATP binding"/>
    <property type="evidence" value="ECO:0007669"/>
    <property type="project" value="UniProtKB-KW"/>
</dbReference>
<dbReference type="PANTHER" id="PTHR42961:SF2">
    <property type="entry name" value="IRON-SULFUR PROTEIN NUBPL"/>
    <property type="match status" value="1"/>
</dbReference>
<sequence>MMAGVVGSSQCYQSVLLRRGSGLSRVLMRGFSTHADKPKADSSKSRLADHQREVMKRGLPRRSKIPNVSNVIVVASGKGGVGKSTTAVNLALALAEVDNCGVGLLDMDVFGPSVPRMMNLNASPEIDQNQKMVPLSNYGIQCMSMGFLVEEKAAVVWRGPMVMSAVQRLLLHTAWGPDLKYLVLDMPPGTGDTQLSISQLIDVTGAIIVSTPQDIALLDACRGAEMFSKVHIPVLGLIENMSVFCCPKCGHQEHIFGQQGVQRMAEELGVDLLGEVPLDLSIREGADCGRPIVISECSSPQARSYFNIAAKVSQKVADLKTK</sequence>
<dbReference type="EMBL" id="JARAKH010000011">
    <property type="protein sequence ID" value="KAK8399768.1"/>
    <property type="molecule type" value="Genomic_DNA"/>
</dbReference>
<reference evidence="15 16" key="1">
    <citation type="submission" date="2023-03" db="EMBL/GenBank/DDBJ databases">
        <title>High-quality genome of Scylla paramamosain provides insights in environmental adaptation.</title>
        <authorList>
            <person name="Zhang L."/>
        </authorList>
    </citation>
    <scope>NUCLEOTIDE SEQUENCE [LARGE SCALE GENOMIC DNA]</scope>
    <source>
        <strain evidence="15">LZ_2023a</strain>
        <tissue evidence="15">Muscle</tissue>
    </source>
</reference>
<gene>
    <name evidence="15" type="ORF">O3P69_003654</name>
</gene>
<comment type="caution">
    <text evidence="15">The sequence shown here is derived from an EMBL/GenBank/DDBJ whole genome shotgun (WGS) entry which is preliminary data.</text>
</comment>
<comment type="subcellular location">
    <subcellularLocation>
        <location evidence="2">Mitochondrion</location>
    </subcellularLocation>
</comment>
<evidence type="ECO:0000256" key="5">
    <source>
        <dbReference type="ARBA" id="ARBA00022741"/>
    </source>
</evidence>
<evidence type="ECO:0000256" key="12">
    <source>
        <dbReference type="ARBA" id="ARBA00056637"/>
    </source>
</evidence>
<evidence type="ECO:0000313" key="16">
    <source>
        <dbReference type="Proteomes" id="UP001487740"/>
    </source>
</evidence>
<dbReference type="SUPFAM" id="SSF52540">
    <property type="entry name" value="P-loop containing nucleoside triphosphate hydrolases"/>
    <property type="match status" value="1"/>
</dbReference>
<dbReference type="EMBL" id="JARAKH010000011">
    <property type="protein sequence ID" value="KAK8399769.1"/>
    <property type="molecule type" value="Genomic_DNA"/>
</dbReference>
<evidence type="ECO:0000256" key="13">
    <source>
        <dbReference type="ARBA" id="ARBA00069083"/>
    </source>
</evidence>
<dbReference type="Proteomes" id="UP001487740">
    <property type="component" value="Unassembled WGS sequence"/>
</dbReference>
<evidence type="ECO:0000256" key="9">
    <source>
        <dbReference type="ARBA" id="ARBA00023014"/>
    </source>
</evidence>
<dbReference type="AlphaFoldDB" id="A0AAW0UKS3"/>
<evidence type="ECO:0000256" key="7">
    <source>
        <dbReference type="ARBA" id="ARBA00022946"/>
    </source>
</evidence>
<keyword evidence="8" id="KW-0408">Iron</keyword>
<dbReference type="Gene3D" id="3.40.50.300">
    <property type="entry name" value="P-loop containing nucleotide triphosphate hydrolases"/>
    <property type="match status" value="1"/>
</dbReference>
<dbReference type="EMBL" id="JARAKH010000011">
    <property type="protein sequence ID" value="KAK8399767.1"/>
    <property type="molecule type" value="Genomic_DNA"/>
</dbReference>
<evidence type="ECO:0000256" key="2">
    <source>
        <dbReference type="ARBA" id="ARBA00004173"/>
    </source>
</evidence>
<dbReference type="GO" id="GO:0046872">
    <property type="term" value="F:metal ion binding"/>
    <property type="evidence" value="ECO:0007669"/>
    <property type="project" value="UniProtKB-KW"/>
</dbReference>
<evidence type="ECO:0000256" key="14">
    <source>
        <dbReference type="ARBA" id="ARBA00081370"/>
    </source>
</evidence>
<evidence type="ECO:0000256" key="6">
    <source>
        <dbReference type="ARBA" id="ARBA00022840"/>
    </source>
</evidence>
<dbReference type="GO" id="GO:0032981">
    <property type="term" value="P:mitochondrial respiratory chain complex I assembly"/>
    <property type="evidence" value="ECO:0007669"/>
    <property type="project" value="TreeGrafter"/>
</dbReference>
<dbReference type="EMBL" id="JARAKH010000011">
    <property type="protein sequence ID" value="KAK8399765.1"/>
    <property type="molecule type" value="Genomic_DNA"/>
</dbReference>
<evidence type="ECO:0000256" key="3">
    <source>
        <dbReference type="ARBA" id="ARBA00022485"/>
    </source>
</evidence>
<name>A0AAW0UKS3_SCYPA</name>
<protein>
    <recommendedName>
        <fullName evidence="13">Iron-sulfur cluster transfer protein NUBPL</fullName>
    </recommendedName>
    <alternativeName>
        <fullName evidence="14">Nucleotide-binding protein-like</fullName>
    </alternativeName>
</protein>
<evidence type="ECO:0000256" key="8">
    <source>
        <dbReference type="ARBA" id="ARBA00023004"/>
    </source>
</evidence>
<dbReference type="EMBL" id="JARAKH010000011">
    <property type="protein sequence ID" value="KAK8399766.1"/>
    <property type="molecule type" value="Genomic_DNA"/>
</dbReference>
<comment type="cofactor">
    <cofactor evidence="1">
        <name>[4Fe-4S] cluster</name>
        <dbReference type="ChEBI" id="CHEBI:49883"/>
    </cofactor>
</comment>
<dbReference type="InterPro" id="IPR019591">
    <property type="entry name" value="Mrp/NBP35_ATP-bd"/>
</dbReference>
<dbReference type="PANTHER" id="PTHR42961">
    <property type="entry name" value="IRON-SULFUR PROTEIN NUBPL"/>
    <property type="match status" value="1"/>
</dbReference>
<comment type="similarity">
    <text evidence="11">Belongs to the Mrp/NBP35 ATP-binding proteins family.</text>
</comment>
<dbReference type="InterPro" id="IPR044304">
    <property type="entry name" value="NUBPL-like"/>
</dbReference>
<evidence type="ECO:0000313" key="15">
    <source>
        <dbReference type="EMBL" id="KAK8399768.1"/>
    </source>
</evidence>
<keyword evidence="4" id="KW-0479">Metal-binding</keyword>
<evidence type="ECO:0000256" key="11">
    <source>
        <dbReference type="ARBA" id="ARBA00024036"/>
    </source>
</evidence>
<keyword evidence="9" id="KW-0411">Iron-sulfur</keyword>
<keyword evidence="5" id="KW-0547">Nucleotide-binding</keyword>
<dbReference type="GO" id="GO:0140663">
    <property type="term" value="F:ATP-dependent FeS chaperone activity"/>
    <property type="evidence" value="ECO:0007669"/>
    <property type="project" value="InterPro"/>
</dbReference>
<evidence type="ECO:0000256" key="10">
    <source>
        <dbReference type="ARBA" id="ARBA00023128"/>
    </source>
</evidence>
<dbReference type="CDD" id="cd02037">
    <property type="entry name" value="Mrp_NBP35"/>
    <property type="match status" value="1"/>
</dbReference>
<comment type="function">
    <text evidence="12">Iron-sulfur cluster transfer protein involved in the assembly of the mitochondrial membrane respiratory chain NADH dehydrogenase (Complex I). May deliver one or more Fe-S clusters to complex I subunits.</text>
</comment>
<accession>A0AAW0UKS3</accession>
<dbReference type="InterPro" id="IPR027417">
    <property type="entry name" value="P-loop_NTPase"/>
</dbReference>
<dbReference type="InterPro" id="IPR033756">
    <property type="entry name" value="YlxH/NBP35"/>
</dbReference>
<dbReference type="Pfam" id="PF10609">
    <property type="entry name" value="ParA"/>
    <property type="match status" value="1"/>
</dbReference>
<dbReference type="EMBL" id="JARAKH010000011">
    <property type="protein sequence ID" value="KAK8399764.1"/>
    <property type="molecule type" value="Genomic_DNA"/>
</dbReference>
<organism evidence="15 16">
    <name type="scientific">Scylla paramamosain</name>
    <name type="common">Mud crab</name>
    <dbReference type="NCBI Taxonomy" id="85552"/>
    <lineage>
        <taxon>Eukaryota</taxon>
        <taxon>Metazoa</taxon>
        <taxon>Ecdysozoa</taxon>
        <taxon>Arthropoda</taxon>
        <taxon>Crustacea</taxon>
        <taxon>Multicrustacea</taxon>
        <taxon>Malacostraca</taxon>
        <taxon>Eumalacostraca</taxon>
        <taxon>Eucarida</taxon>
        <taxon>Decapoda</taxon>
        <taxon>Pleocyemata</taxon>
        <taxon>Brachyura</taxon>
        <taxon>Eubrachyura</taxon>
        <taxon>Portunoidea</taxon>
        <taxon>Portunidae</taxon>
        <taxon>Portuninae</taxon>
        <taxon>Scylla</taxon>
    </lineage>
</organism>
<evidence type="ECO:0000256" key="1">
    <source>
        <dbReference type="ARBA" id="ARBA00001966"/>
    </source>
</evidence>
<keyword evidence="3" id="KW-0004">4Fe-4S</keyword>